<evidence type="ECO:0000313" key="2">
    <source>
        <dbReference type="Proteomes" id="UP000078309"/>
    </source>
</evidence>
<reference evidence="1 2" key="1">
    <citation type="journal article" date="2017" name="J. Fish Dis.">
        <title>Comparative assessment of Vibrio virulence in marine fish larvae.</title>
        <authorList>
            <person name="Ronneseth A."/>
            <person name="Castillo D."/>
            <person name="D'Alvise P."/>
            <person name="Tonnesen O."/>
            <person name="Haugland G."/>
            <person name="Grotkjaer T."/>
            <person name="Engell-Sorensen K."/>
            <person name="Norremark L."/>
            <person name="Bergh O."/>
            <person name="Wergeland H.I."/>
            <person name="Gram L."/>
        </authorList>
    </citation>
    <scope>NUCLEOTIDE SEQUENCE [LARGE SCALE GENOMIC DNA]</scope>
    <source>
        <strain evidence="1 2">90-11-286</strain>
    </source>
</reference>
<proteinExistence type="predicted"/>
<dbReference type="EMBL" id="JAHGUI010000011">
    <property type="protein sequence ID" value="MBT2917739.1"/>
    <property type="molecule type" value="Genomic_DNA"/>
</dbReference>
<accession>A0ABD4QR83</accession>
<gene>
    <name evidence="1" type="ORF">PL14_03455</name>
</gene>
<dbReference type="AlphaFoldDB" id="A0ABD4QR83"/>
<name>A0ABD4QR83_VIBAN</name>
<evidence type="ECO:0000313" key="1">
    <source>
        <dbReference type="EMBL" id="MBT2917739.1"/>
    </source>
</evidence>
<sequence>MQPSLKSVMHNAVVAWRSDATKEQIAEFISRCYHKMKIYEEEDCQREHILKVPSAANNLNNTQNLFRYMSRTSIEAKANVMDLLPAIISAMPKARATVALNQFLNPLGYSVAAIGSCDSMVNRDQLLANFSKESSEAFRSVLLLKEHATRDQLRDAYKEIQESAGSHEPLLKYIETLIAQKG</sequence>
<dbReference type="InterPro" id="IPR037042">
    <property type="entry name" value="YdaT-like_sf"/>
</dbReference>
<dbReference type="RefSeq" id="WP_017042100.1">
    <property type="nucleotide sequence ID" value="NZ_AJYU02000049.1"/>
</dbReference>
<dbReference type="Proteomes" id="UP000078309">
    <property type="component" value="Unassembled WGS sequence"/>
</dbReference>
<comment type="caution">
    <text evidence="1">The sequence shown here is derived from an EMBL/GenBank/DDBJ whole genome shotgun (WGS) entry which is preliminary data.</text>
</comment>
<dbReference type="Pfam" id="PF06254">
    <property type="entry name" value="YdaT_toxin"/>
    <property type="match status" value="1"/>
</dbReference>
<organism evidence="1 2">
    <name type="scientific">Vibrio anguillarum</name>
    <name type="common">Listonella anguillarum</name>
    <dbReference type="NCBI Taxonomy" id="55601"/>
    <lineage>
        <taxon>Bacteria</taxon>
        <taxon>Pseudomonadati</taxon>
        <taxon>Pseudomonadota</taxon>
        <taxon>Gammaproteobacteria</taxon>
        <taxon>Vibrionales</taxon>
        <taxon>Vibrionaceae</taxon>
        <taxon>Vibrio</taxon>
    </lineage>
</organism>
<dbReference type="Gene3D" id="1.10.3600.10">
    <property type="entry name" value="Putative bacterial toxin ydaT"/>
    <property type="match status" value="1"/>
</dbReference>
<protein>
    <submittedName>
        <fullName evidence="1">Toxin YdaT domain-containing protein</fullName>
    </submittedName>
</protein>
<dbReference type="InterPro" id="IPR009364">
    <property type="entry name" value="YdaT-like"/>
</dbReference>